<dbReference type="Proteomes" id="UP000319384">
    <property type="component" value="Unassembled WGS sequence"/>
</dbReference>
<comment type="similarity">
    <text evidence="1">Belongs to the BolA/IbaG family.</text>
</comment>
<evidence type="ECO:0000313" key="3">
    <source>
        <dbReference type="Proteomes" id="UP000319384"/>
    </source>
</evidence>
<dbReference type="EMBL" id="SHBH01000005">
    <property type="protein sequence ID" value="RZO27074.1"/>
    <property type="molecule type" value="Genomic_DNA"/>
</dbReference>
<evidence type="ECO:0000256" key="1">
    <source>
        <dbReference type="RuleBase" id="RU003860"/>
    </source>
</evidence>
<gene>
    <name evidence="2" type="ORF">EVA95_01215</name>
</gene>
<comment type="caution">
    <text evidence="2">The sequence shown here is derived from an EMBL/GenBank/DDBJ whole genome shotgun (WGS) entry which is preliminary data.</text>
</comment>
<reference evidence="2 3" key="1">
    <citation type="submission" date="2019-02" db="EMBL/GenBank/DDBJ databases">
        <title>Prokaryotic population dynamics and viral predation in marine succession experiment using metagenomics: the confinement effect.</title>
        <authorList>
            <person name="Haro-Moreno J.M."/>
            <person name="Rodriguez-Valera F."/>
            <person name="Lopez-Perez M."/>
        </authorList>
    </citation>
    <scope>NUCLEOTIDE SEQUENCE [LARGE SCALE GENOMIC DNA]</scope>
    <source>
        <strain evidence="2">MED-G162</strain>
    </source>
</reference>
<dbReference type="PIRSF" id="PIRSF003113">
    <property type="entry name" value="BolA"/>
    <property type="match status" value="1"/>
</dbReference>
<name>A0A520N0R9_9GAMM</name>
<dbReference type="AlphaFoldDB" id="A0A520N0R9"/>
<evidence type="ECO:0000313" key="2">
    <source>
        <dbReference type="EMBL" id="RZO27074.1"/>
    </source>
</evidence>
<dbReference type="Pfam" id="PF01722">
    <property type="entry name" value="BolA"/>
    <property type="match status" value="1"/>
</dbReference>
<organism evidence="2 3">
    <name type="scientific">SAR86 cluster bacterium</name>
    <dbReference type="NCBI Taxonomy" id="2030880"/>
    <lineage>
        <taxon>Bacteria</taxon>
        <taxon>Pseudomonadati</taxon>
        <taxon>Pseudomonadota</taxon>
        <taxon>Gammaproteobacteria</taxon>
        <taxon>SAR86 cluster</taxon>
    </lineage>
</organism>
<protein>
    <submittedName>
        <fullName evidence="2">BolA/IbaG family iron-sulfur metabolism protein</fullName>
    </submittedName>
</protein>
<dbReference type="InterPro" id="IPR036065">
    <property type="entry name" value="BolA-like_sf"/>
</dbReference>
<sequence>MKETIEKLITESLPDAKCDFDGDSCNLRLVVTSKVFFEMSLINQHKKIMKLLEKEFQSGELHALSLETRTD</sequence>
<dbReference type="InterPro" id="IPR002634">
    <property type="entry name" value="BolA"/>
</dbReference>
<proteinExistence type="inferred from homology"/>
<dbReference type="Gene3D" id="3.30.300.90">
    <property type="entry name" value="BolA-like"/>
    <property type="match status" value="1"/>
</dbReference>
<dbReference type="SUPFAM" id="SSF82657">
    <property type="entry name" value="BolA-like"/>
    <property type="match status" value="1"/>
</dbReference>
<accession>A0A520N0R9</accession>